<organism evidence="1 2">
    <name type="scientific">Mandrillus leucophaeus</name>
    <name type="common">Drill</name>
    <name type="synonym">Papio leucophaeus</name>
    <dbReference type="NCBI Taxonomy" id="9568"/>
    <lineage>
        <taxon>Eukaryota</taxon>
        <taxon>Metazoa</taxon>
        <taxon>Chordata</taxon>
        <taxon>Craniata</taxon>
        <taxon>Vertebrata</taxon>
        <taxon>Euteleostomi</taxon>
        <taxon>Mammalia</taxon>
        <taxon>Eutheria</taxon>
        <taxon>Euarchontoglires</taxon>
        <taxon>Primates</taxon>
        <taxon>Haplorrhini</taxon>
        <taxon>Catarrhini</taxon>
        <taxon>Cercopithecidae</taxon>
        <taxon>Cercopithecinae</taxon>
        <taxon>Mandrillus</taxon>
    </lineage>
</organism>
<sequence>MLWVHLSLLRGTSMPLTLIFRRLGLLRCPLFLKSVFLELIPLLTLKKLGVS</sequence>
<accession>A0A2K5X9Y0</accession>
<dbReference type="Ensembl" id="ENSMLET00000000254.1">
    <property type="protein sequence ID" value="ENSMLEP00000000123.1"/>
    <property type="gene ID" value="ENSMLEG00000000233.1"/>
</dbReference>
<name>A0A2K5X9Y0_MANLE</name>
<dbReference type="GeneTree" id="ENSGT01010000224051"/>
<evidence type="ECO:0000313" key="2">
    <source>
        <dbReference type="Proteomes" id="UP000233140"/>
    </source>
</evidence>
<evidence type="ECO:0000313" key="1">
    <source>
        <dbReference type="Ensembl" id="ENSMLEP00000000123.1"/>
    </source>
</evidence>
<dbReference type="Proteomes" id="UP000233140">
    <property type="component" value="Unassembled WGS sequence"/>
</dbReference>
<reference evidence="1" key="2">
    <citation type="submission" date="2025-09" db="UniProtKB">
        <authorList>
            <consortium name="Ensembl"/>
        </authorList>
    </citation>
    <scope>IDENTIFICATION</scope>
</reference>
<keyword evidence="2" id="KW-1185">Reference proteome</keyword>
<protein>
    <submittedName>
        <fullName evidence="1">Uncharacterized protein</fullName>
    </submittedName>
</protein>
<dbReference type="OMA" id="IWICTAG"/>
<reference evidence="1" key="1">
    <citation type="submission" date="2025-08" db="UniProtKB">
        <authorList>
            <consortium name="Ensembl"/>
        </authorList>
    </citation>
    <scope>IDENTIFICATION</scope>
</reference>
<proteinExistence type="predicted"/>
<dbReference type="AlphaFoldDB" id="A0A2K5X9Y0"/>